<keyword evidence="9" id="KW-0812">Transmembrane</keyword>
<dbReference type="EC" id="2.7.13.3" evidence="2"/>
<evidence type="ECO:0000256" key="6">
    <source>
        <dbReference type="ARBA" id="ARBA00022777"/>
    </source>
</evidence>
<dbReference type="InterPro" id="IPR003594">
    <property type="entry name" value="HATPase_dom"/>
</dbReference>
<keyword evidence="4" id="KW-0808">Transferase</keyword>
<dbReference type="InterPro" id="IPR019734">
    <property type="entry name" value="TPR_rpt"/>
</dbReference>
<dbReference type="Proteomes" id="UP000295499">
    <property type="component" value="Unassembled WGS sequence"/>
</dbReference>
<gene>
    <name evidence="11" type="ORF">CLV32_3384</name>
</gene>
<dbReference type="Pfam" id="PF07568">
    <property type="entry name" value="HisKA_2"/>
    <property type="match status" value="1"/>
</dbReference>
<dbReference type="GO" id="GO:0004673">
    <property type="term" value="F:protein histidine kinase activity"/>
    <property type="evidence" value="ECO:0007669"/>
    <property type="project" value="UniProtKB-EC"/>
</dbReference>
<dbReference type="Gene3D" id="3.30.565.10">
    <property type="entry name" value="Histidine kinase-like ATPase, C-terminal domain"/>
    <property type="match status" value="1"/>
</dbReference>
<dbReference type="RefSeq" id="WP_166641963.1">
    <property type="nucleotide sequence ID" value="NZ_SNWM01000004.1"/>
</dbReference>
<evidence type="ECO:0000259" key="10">
    <source>
        <dbReference type="SMART" id="SM00387"/>
    </source>
</evidence>
<evidence type="ECO:0000256" key="2">
    <source>
        <dbReference type="ARBA" id="ARBA00012438"/>
    </source>
</evidence>
<feature type="domain" description="Histidine kinase/HSP90-like ATPase" evidence="10">
    <location>
        <begin position="649"/>
        <end position="748"/>
    </location>
</feature>
<feature type="transmembrane region" description="Helical" evidence="9">
    <location>
        <begin position="497"/>
        <end position="515"/>
    </location>
</feature>
<comment type="caution">
    <text evidence="11">The sequence shown here is derived from an EMBL/GenBank/DDBJ whole genome shotgun (WGS) entry which is preliminary data.</text>
</comment>
<evidence type="ECO:0000256" key="7">
    <source>
        <dbReference type="ARBA" id="ARBA00022840"/>
    </source>
</evidence>
<keyword evidence="6 11" id="KW-0418">Kinase</keyword>
<evidence type="ECO:0000256" key="5">
    <source>
        <dbReference type="ARBA" id="ARBA00022741"/>
    </source>
</evidence>
<name>A0A4R6IEM5_9SPHI</name>
<comment type="catalytic activity">
    <reaction evidence="1">
        <text>ATP + protein L-histidine = ADP + protein N-phospho-L-histidine.</text>
        <dbReference type="EC" id="2.7.13.3"/>
    </reaction>
</comment>
<dbReference type="EMBL" id="SNWM01000004">
    <property type="protein sequence ID" value="TDO20750.1"/>
    <property type="molecule type" value="Genomic_DNA"/>
</dbReference>
<dbReference type="Pfam" id="PF13581">
    <property type="entry name" value="HATPase_c_2"/>
    <property type="match status" value="1"/>
</dbReference>
<keyword evidence="9" id="KW-0472">Membrane</keyword>
<feature type="repeat" description="TPR" evidence="8">
    <location>
        <begin position="256"/>
        <end position="289"/>
    </location>
</feature>
<feature type="repeat" description="TPR" evidence="8">
    <location>
        <begin position="377"/>
        <end position="410"/>
    </location>
</feature>
<reference evidence="11 12" key="1">
    <citation type="submission" date="2019-03" db="EMBL/GenBank/DDBJ databases">
        <title>Genomic Encyclopedia of Archaeal and Bacterial Type Strains, Phase II (KMG-II): from individual species to whole genera.</title>
        <authorList>
            <person name="Goeker M."/>
        </authorList>
    </citation>
    <scope>NUCLEOTIDE SEQUENCE [LARGE SCALE GENOMIC DNA]</scope>
    <source>
        <strain evidence="11 12">DSM 19034</strain>
    </source>
</reference>
<dbReference type="Gene3D" id="1.25.40.10">
    <property type="entry name" value="Tetratricopeptide repeat domain"/>
    <property type="match status" value="2"/>
</dbReference>
<dbReference type="InterPro" id="IPR036890">
    <property type="entry name" value="HATPase_C_sf"/>
</dbReference>
<proteinExistence type="predicted"/>
<dbReference type="PANTHER" id="PTHR41523:SF8">
    <property type="entry name" value="ETHYLENE RESPONSE SENSOR PROTEIN"/>
    <property type="match status" value="1"/>
</dbReference>
<dbReference type="PROSITE" id="PS50005">
    <property type="entry name" value="TPR"/>
    <property type="match status" value="2"/>
</dbReference>
<accession>A0A4R6IEM5</accession>
<dbReference type="Gene3D" id="3.30.450.20">
    <property type="entry name" value="PAS domain"/>
    <property type="match status" value="1"/>
</dbReference>
<evidence type="ECO:0000256" key="3">
    <source>
        <dbReference type="ARBA" id="ARBA00022553"/>
    </source>
</evidence>
<dbReference type="GO" id="GO:0005524">
    <property type="term" value="F:ATP binding"/>
    <property type="evidence" value="ECO:0007669"/>
    <property type="project" value="UniProtKB-KW"/>
</dbReference>
<keyword evidence="12" id="KW-1185">Reference proteome</keyword>
<keyword evidence="5" id="KW-0547">Nucleotide-binding</keyword>
<organism evidence="11 12">
    <name type="scientific">Pedobacter duraquae</name>
    <dbReference type="NCBI Taxonomy" id="425511"/>
    <lineage>
        <taxon>Bacteria</taxon>
        <taxon>Pseudomonadati</taxon>
        <taxon>Bacteroidota</taxon>
        <taxon>Sphingobacteriia</taxon>
        <taxon>Sphingobacteriales</taxon>
        <taxon>Sphingobacteriaceae</taxon>
        <taxon>Pedobacter</taxon>
    </lineage>
</organism>
<keyword evidence="3" id="KW-0597">Phosphoprotein</keyword>
<evidence type="ECO:0000256" key="1">
    <source>
        <dbReference type="ARBA" id="ARBA00000085"/>
    </source>
</evidence>
<sequence>MKSQLNICLKFLMLLFITVFGMDSFSQDINRATANGYLAELQSTKADSARVRLSLQLAKFHILKPGELKADLDSGERYINLAHNLSNSLKSVKWQHQSLIMDVVLAMERGDEAQGRKLFNQAIRDFQNTNDKEAEADLRFRFAIWLTTRGTYTAEVLSNFHKSAALYRALKKPALEINVFKEIASIHFDEGKVDIAESELLTVLARYKDIKYPKLHYTYNLLSSVSRVKGNFNKSLRYALLSVEAMKSSNDTTNAANFYADLARIYMEIGNTEKGIEWYKNALQKWKQNERATFGVFVAAGYVSDDLIQQGKAHDALNFTVNLSKRLPPITLIQKACFAQNLAICYNALHKYAQAERYYLESLKLYEESKNDFEVSEEAQRAIGKFYLQREDFNKAGDHLRKALLFNPNRLSTASLKDIHAMLFRVDSAQGRFLSAINHQKIHKQLSDSLLDSRKTREIEELQIQYETEKRKKDLALLSNTSKLQENKLQQASMTQHYTFLGLGLMAVILILLYSQYKLKNKSNRDLQNQKLEISEKNDSLEHLLGEKEWLLKEVHHRVKNNLQIVISLLNTQSSYLDNDVASKALKESQHRLHSISLIHQKLYQSENLSVINMADYISDLTSYLSESFKLTGNIHFDFQLSPIQLDINQAIPVGLILNEAITNAIKHAFKTTKKGNVGVTFHEEDPELVALLITDNGPGFPADFDLENCQSLGMNLINGLSRQLDGTFAITRRDNITCLKISFNHKLTPEISERDF</sequence>
<evidence type="ECO:0000256" key="9">
    <source>
        <dbReference type="SAM" id="Phobius"/>
    </source>
</evidence>
<dbReference type="PANTHER" id="PTHR41523">
    <property type="entry name" value="TWO-COMPONENT SYSTEM SENSOR PROTEIN"/>
    <property type="match status" value="1"/>
</dbReference>
<dbReference type="SUPFAM" id="SSF48452">
    <property type="entry name" value="TPR-like"/>
    <property type="match status" value="2"/>
</dbReference>
<keyword evidence="7" id="KW-0067">ATP-binding</keyword>
<dbReference type="SMART" id="SM00028">
    <property type="entry name" value="TPR"/>
    <property type="match status" value="4"/>
</dbReference>
<protein>
    <recommendedName>
        <fullName evidence="2">histidine kinase</fullName>
        <ecNumber evidence="2">2.7.13.3</ecNumber>
    </recommendedName>
</protein>
<dbReference type="InterPro" id="IPR011990">
    <property type="entry name" value="TPR-like_helical_dom_sf"/>
</dbReference>
<dbReference type="SMART" id="SM00387">
    <property type="entry name" value="HATPase_c"/>
    <property type="match status" value="1"/>
</dbReference>
<keyword evidence="9" id="KW-1133">Transmembrane helix</keyword>
<dbReference type="AlphaFoldDB" id="A0A4R6IEM5"/>
<evidence type="ECO:0000313" key="11">
    <source>
        <dbReference type="EMBL" id="TDO20750.1"/>
    </source>
</evidence>
<evidence type="ECO:0000256" key="4">
    <source>
        <dbReference type="ARBA" id="ARBA00022679"/>
    </source>
</evidence>
<evidence type="ECO:0000256" key="8">
    <source>
        <dbReference type="PROSITE-ProRule" id="PRU00339"/>
    </source>
</evidence>
<dbReference type="InterPro" id="IPR011495">
    <property type="entry name" value="Sig_transdc_His_kin_sub2_dim/P"/>
</dbReference>
<evidence type="ECO:0000313" key="12">
    <source>
        <dbReference type="Proteomes" id="UP000295499"/>
    </source>
</evidence>
<dbReference type="SUPFAM" id="SSF55874">
    <property type="entry name" value="ATPase domain of HSP90 chaperone/DNA topoisomerase II/histidine kinase"/>
    <property type="match status" value="1"/>
</dbReference>
<keyword evidence="8" id="KW-0802">TPR repeat</keyword>